<feature type="chain" id="PRO_5046700128" evidence="2">
    <location>
        <begin position="22"/>
        <end position="201"/>
    </location>
</feature>
<dbReference type="Gene3D" id="3.40.30.10">
    <property type="entry name" value="Glutaredoxin"/>
    <property type="match status" value="1"/>
</dbReference>
<evidence type="ECO:0000313" key="5">
    <source>
        <dbReference type="EMBL" id="MBQ0936848.1"/>
    </source>
</evidence>
<evidence type="ECO:0000256" key="2">
    <source>
        <dbReference type="SAM" id="SignalP"/>
    </source>
</evidence>
<dbReference type="CDD" id="cd02976">
    <property type="entry name" value="NrdH"/>
    <property type="match status" value="1"/>
</dbReference>
<proteinExistence type="predicted"/>
<dbReference type="PROSITE" id="PS51354">
    <property type="entry name" value="GLUTAREDOXIN_2"/>
    <property type="match status" value="1"/>
</dbReference>
<feature type="domain" description="DUF4124" evidence="4">
    <location>
        <begin position="11"/>
        <end position="48"/>
    </location>
</feature>
<dbReference type="RefSeq" id="WP_210810241.1">
    <property type="nucleotide sequence ID" value="NZ_JAGQDG010000006.1"/>
</dbReference>
<feature type="signal peptide" evidence="2">
    <location>
        <begin position="1"/>
        <end position="21"/>
    </location>
</feature>
<name>A0ABS5E0B3_9BURK</name>
<feature type="domain" description="Glutaredoxin" evidence="3">
    <location>
        <begin position="74"/>
        <end position="128"/>
    </location>
</feature>
<dbReference type="Pfam" id="PF13511">
    <property type="entry name" value="DUF4124"/>
    <property type="match status" value="1"/>
</dbReference>
<dbReference type="EMBL" id="JAGQDG010000006">
    <property type="protein sequence ID" value="MBQ0936848.1"/>
    <property type="molecule type" value="Genomic_DNA"/>
</dbReference>
<protein>
    <submittedName>
        <fullName evidence="5">Glutaredoxin family protein</fullName>
    </submittedName>
</protein>
<evidence type="ECO:0000313" key="6">
    <source>
        <dbReference type="Proteomes" id="UP000672097"/>
    </source>
</evidence>
<dbReference type="InterPro" id="IPR002109">
    <property type="entry name" value="Glutaredoxin"/>
</dbReference>
<feature type="region of interest" description="Disordered" evidence="1">
    <location>
        <begin position="154"/>
        <end position="201"/>
    </location>
</feature>
<reference evidence="5 6" key="1">
    <citation type="submission" date="2021-04" db="EMBL/GenBank/DDBJ databases">
        <title>The genome sequence of type strain Ideonella paludis KCTC 32238.</title>
        <authorList>
            <person name="Liu Y."/>
        </authorList>
    </citation>
    <scope>NUCLEOTIDE SEQUENCE [LARGE SCALE GENOMIC DNA]</scope>
    <source>
        <strain evidence="5 6">KCTC 32238</strain>
    </source>
</reference>
<sequence>MNTLRPFLASCVALWASAVCAQYKVVGPDGTVTYTDRPPPDAKAQAVPVSGVGGRVDAANLPSSLRPIVGRYPVTLYTSPGCTPCDQGRSLLMQRGIPFAEKRVETDADTAALAKLSGDRNLPVLTIGPQQLKGYQSNDWQGYLDAAGYPKTSALPPSYRNPAPTPLTTPAPAPKPIEQRRPEPTAPAAPPADPNAPKIRF</sequence>
<keyword evidence="6" id="KW-1185">Reference proteome</keyword>
<dbReference type="Pfam" id="PF00462">
    <property type="entry name" value="Glutaredoxin"/>
    <property type="match status" value="1"/>
</dbReference>
<accession>A0ABS5E0B3</accession>
<gene>
    <name evidence="5" type="ORF">KAK11_16085</name>
</gene>
<feature type="compositionally biased region" description="Pro residues" evidence="1">
    <location>
        <begin position="184"/>
        <end position="194"/>
    </location>
</feature>
<comment type="caution">
    <text evidence="5">The sequence shown here is derived from an EMBL/GenBank/DDBJ whole genome shotgun (WGS) entry which is preliminary data.</text>
</comment>
<organism evidence="5 6">
    <name type="scientific">Ideonella paludis</name>
    <dbReference type="NCBI Taxonomy" id="1233411"/>
    <lineage>
        <taxon>Bacteria</taxon>
        <taxon>Pseudomonadati</taxon>
        <taxon>Pseudomonadota</taxon>
        <taxon>Betaproteobacteria</taxon>
        <taxon>Burkholderiales</taxon>
        <taxon>Sphaerotilaceae</taxon>
        <taxon>Ideonella</taxon>
    </lineage>
</organism>
<evidence type="ECO:0000256" key="1">
    <source>
        <dbReference type="SAM" id="MobiDB-lite"/>
    </source>
</evidence>
<evidence type="ECO:0000259" key="4">
    <source>
        <dbReference type="Pfam" id="PF13511"/>
    </source>
</evidence>
<dbReference type="InterPro" id="IPR036249">
    <property type="entry name" value="Thioredoxin-like_sf"/>
</dbReference>
<keyword evidence="2" id="KW-0732">Signal</keyword>
<feature type="compositionally biased region" description="Pro residues" evidence="1">
    <location>
        <begin position="163"/>
        <end position="175"/>
    </location>
</feature>
<dbReference type="InterPro" id="IPR025392">
    <property type="entry name" value="DUF4124"/>
</dbReference>
<dbReference type="SUPFAM" id="SSF52833">
    <property type="entry name" value="Thioredoxin-like"/>
    <property type="match status" value="1"/>
</dbReference>
<dbReference type="Proteomes" id="UP000672097">
    <property type="component" value="Unassembled WGS sequence"/>
</dbReference>
<evidence type="ECO:0000259" key="3">
    <source>
        <dbReference type="Pfam" id="PF00462"/>
    </source>
</evidence>